<organism evidence="1 2">
    <name type="scientific">Paenibacillus larvae subsp. larvae</name>
    <dbReference type="NCBI Taxonomy" id="147375"/>
    <lineage>
        <taxon>Bacteria</taxon>
        <taxon>Bacillati</taxon>
        <taxon>Bacillota</taxon>
        <taxon>Bacilli</taxon>
        <taxon>Bacillales</taxon>
        <taxon>Paenibacillaceae</taxon>
        <taxon>Paenibacillus</taxon>
    </lineage>
</organism>
<dbReference type="GeneID" id="64217698"/>
<dbReference type="InterPro" id="IPR006450">
    <property type="entry name" value="Phage_HK97_gp6-like"/>
</dbReference>
<protein>
    <submittedName>
        <fullName evidence="1">Putative phage protein (Possible DNA packaging)</fullName>
    </submittedName>
</protein>
<dbReference type="NCBIfam" id="TIGR01560">
    <property type="entry name" value="put_DNA_pack"/>
    <property type="match status" value="1"/>
</dbReference>
<name>A0A2L1TWR1_9BACL</name>
<dbReference type="InterPro" id="IPR021146">
    <property type="entry name" value="Phage_gp6-like_head-tail"/>
</dbReference>
<evidence type="ECO:0000313" key="1">
    <source>
        <dbReference type="EMBL" id="AVF25092.1"/>
    </source>
</evidence>
<dbReference type="Proteomes" id="UP000239833">
    <property type="component" value="Chromosome"/>
</dbReference>
<accession>A0A2L1TWR1</accession>
<proteinExistence type="predicted"/>
<dbReference type="CDD" id="cd08054">
    <property type="entry name" value="gp6"/>
    <property type="match status" value="1"/>
</dbReference>
<gene>
    <name evidence="1" type="ORF">ERICIII_00885</name>
</gene>
<reference evidence="2" key="1">
    <citation type="submission" date="2017-02" db="EMBL/GenBank/DDBJ databases">
        <title>Delineation of Paenibacillus larvae strains originating from foulbrood outbreaks.</title>
        <authorList>
            <person name="Beims H."/>
            <person name="Bunk B."/>
            <person name="Sproeer C."/>
            <person name="Mohr K.I."/>
            <person name="Pradella S."/>
            <person name="Guenther G."/>
            <person name="Rohde M."/>
            <person name="von der Ohe W."/>
            <person name="Steinert M."/>
        </authorList>
    </citation>
    <scope>NUCLEOTIDE SEQUENCE [LARGE SCALE GENOMIC DNA]</scope>
    <source>
        <strain evidence="2">Eric_III</strain>
    </source>
</reference>
<dbReference type="AlphaFoldDB" id="A0A2L1TWR1"/>
<dbReference type="Gene3D" id="1.10.3230.30">
    <property type="entry name" value="Phage gp6-like head-tail connector protein"/>
    <property type="match status" value="1"/>
</dbReference>
<dbReference type="Pfam" id="PF05135">
    <property type="entry name" value="Phage_connect_1"/>
    <property type="match status" value="1"/>
</dbReference>
<sequence>MITLEEVKTYMRIDSEDDDRKLSSLLFSAVSYMKNAVGSGLDSNDELYKLACCMLVCHWYENAGVTGKEDVLPLGINSIVTQLQGKYGGGTSEPREIK</sequence>
<evidence type="ECO:0000313" key="2">
    <source>
        <dbReference type="Proteomes" id="UP000239833"/>
    </source>
</evidence>
<dbReference type="RefSeq" id="WP_158672720.1">
    <property type="nucleotide sequence ID" value="NZ_CP019655.1"/>
</dbReference>
<dbReference type="EMBL" id="CP019655">
    <property type="protein sequence ID" value="AVF25092.1"/>
    <property type="molecule type" value="Genomic_DNA"/>
</dbReference>